<keyword evidence="3" id="KW-1185">Reference proteome</keyword>
<protein>
    <submittedName>
        <fullName evidence="2">Lysine acetyltransferase</fullName>
    </submittedName>
</protein>
<name>A0A9P8C1Y8_9HELO</name>
<evidence type="ECO:0000313" key="3">
    <source>
        <dbReference type="Proteomes" id="UP000824998"/>
    </source>
</evidence>
<dbReference type="PANTHER" id="PTHR34815:SF4">
    <property type="entry name" value="N-ACETYLTRANSFERASE DOMAIN-CONTAINING PROTEIN"/>
    <property type="match status" value="1"/>
</dbReference>
<gene>
    <name evidence="2" type="ORF">BJ875DRAFT_139441</name>
</gene>
<comment type="caution">
    <text evidence="2">The sequence shown here is derived from an EMBL/GenBank/DDBJ whole genome shotgun (WGS) entry which is preliminary data.</text>
</comment>
<dbReference type="Proteomes" id="UP000824998">
    <property type="component" value="Unassembled WGS sequence"/>
</dbReference>
<dbReference type="Gene3D" id="3.40.630.30">
    <property type="match status" value="1"/>
</dbReference>
<dbReference type="InterPro" id="IPR053013">
    <property type="entry name" value="LAT"/>
</dbReference>
<dbReference type="AlphaFoldDB" id="A0A9P8C1Y8"/>
<evidence type="ECO:0000313" key="2">
    <source>
        <dbReference type="EMBL" id="KAG9230819.1"/>
    </source>
</evidence>
<accession>A0A9P8C1Y8</accession>
<dbReference type="SUPFAM" id="SSF55729">
    <property type="entry name" value="Acyl-CoA N-acyltransferases (Nat)"/>
    <property type="match status" value="1"/>
</dbReference>
<feature type="domain" description="LYC1 C-terminal" evidence="1">
    <location>
        <begin position="176"/>
        <end position="385"/>
    </location>
</feature>
<organism evidence="2 3">
    <name type="scientific">Amylocarpus encephaloides</name>
    <dbReference type="NCBI Taxonomy" id="45428"/>
    <lineage>
        <taxon>Eukaryota</taxon>
        <taxon>Fungi</taxon>
        <taxon>Dikarya</taxon>
        <taxon>Ascomycota</taxon>
        <taxon>Pezizomycotina</taxon>
        <taxon>Leotiomycetes</taxon>
        <taxon>Helotiales</taxon>
        <taxon>Helotiales incertae sedis</taxon>
        <taxon>Amylocarpus</taxon>
    </lineage>
</organism>
<evidence type="ECO:0000259" key="1">
    <source>
        <dbReference type="Pfam" id="PF22998"/>
    </source>
</evidence>
<dbReference type="InterPro" id="IPR016181">
    <property type="entry name" value="Acyl_CoA_acyltransferase"/>
</dbReference>
<dbReference type="InterPro" id="IPR055100">
    <property type="entry name" value="GNAT_LYC1-like"/>
</dbReference>
<dbReference type="EMBL" id="MU251642">
    <property type="protein sequence ID" value="KAG9230819.1"/>
    <property type="molecule type" value="Genomic_DNA"/>
</dbReference>
<reference evidence="2" key="1">
    <citation type="journal article" date="2021" name="IMA Fungus">
        <title>Genomic characterization of three marine fungi, including Emericellopsis atlantica sp. nov. with signatures of a generalist lifestyle and marine biomass degradation.</title>
        <authorList>
            <person name="Hagestad O.C."/>
            <person name="Hou L."/>
            <person name="Andersen J.H."/>
            <person name="Hansen E.H."/>
            <person name="Altermark B."/>
            <person name="Li C."/>
            <person name="Kuhnert E."/>
            <person name="Cox R.J."/>
            <person name="Crous P.W."/>
            <person name="Spatafora J.W."/>
            <person name="Lail K."/>
            <person name="Amirebrahimi M."/>
            <person name="Lipzen A."/>
            <person name="Pangilinan J."/>
            <person name="Andreopoulos W."/>
            <person name="Hayes R.D."/>
            <person name="Ng V."/>
            <person name="Grigoriev I.V."/>
            <person name="Jackson S.A."/>
            <person name="Sutton T.D.S."/>
            <person name="Dobson A.D.W."/>
            <person name="Rama T."/>
        </authorList>
    </citation>
    <scope>NUCLEOTIDE SEQUENCE</scope>
    <source>
        <strain evidence="2">TRa018bII</strain>
    </source>
</reference>
<dbReference type="OrthoDB" id="2020070at2759"/>
<sequence length="385" mass="42669">MPNGSTTMTDHSSLDLVLAHPTESEKRRTWTLNAKNWGGALTLPQYLDREEYLAHIPATRDGGVTHWILVDSTLLPDARPVLATCESLRRPVALALPDGTLKECITHGIGSVFSPPVYRGKGYASTMLRLLGSALKDHQKEEGECPFSILYSDIGKKYYTSLGWKVSPSSHVSLTSLPPTNGSANGHTTATPLTTADFPALVKLDTQYIKDELIKTSKNLKKPTFSLVPDLLTLEWHHLRQSFMTTRLFPSRPAPTINGAVSSGPVGSRVWIYFTRVFYAPLGSPDNTFYILRLVVENDVDSEENAEKLGSVLDMARKEAGEWGLGSVVAWNVCELTGKLLERSGVEHEVVQRENHSIPQLMWYGEGKGEGEDLEWICNEKFGWC</sequence>
<proteinExistence type="predicted"/>
<dbReference type="PANTHER" id="PTHR34815">
    <property type="entry name" value="LYSINE ACETYLTRANSFERASE"/>
    <property type="match status" value="1"/>
</dbReference>
<dbReference type="Pfam" id="PF22998">
    <property type="entry name" value="GNAT_LYC1-like"/>
    <property type="match status" value="1"/>
</dbReference>